<name>A0A480ATI7_9BURK</name>
<dbReference type="AlphaFoldDB" id="A0A480ATI7"/>
<gene>
    <name evidence="2" type="ORF">AQPW35_21260</name>
</gene>
<accession>A0A480ATI7</accession>
<evidence type="ECO:0000313" key="2">
    <source>
        <dbReference type="EMBL" id="GCL63045.1"/>
    </source>
</evidence>
<sequence>MHPHAAQIEPGQRLDALAQRRRQAAHLGRPGRLAGQAAMPGCAGGLRVVRGLPARWQMLAHGRGLLVADGAAQPGCAPAQRTVGTARAHHKPPVGPDP</sequence>
<feature type="region of interest" description="Disordered" evidence="1">
    <location>
        <begin position="74"/>
        <end position="98"/>
    </location>
</feature>
<proteinExistence type="predicted"/>
<protein>
    <submittedName>
        <fullName evidence="2">Uncharacterized protein</fullName>
    </submittedName>
</protein>
<dbReference type="EMBL" id="BJCL01000004">
    <property type="protein sequence ID" value="GCL63045.1"/>
    <property type="molecule type" value="Genomic_DNA"/>
</dbReference>
<keyword evidence="3" id="KW-1185">Reference proteome</keyword>
<evidence type="ECO:0000256" key="1">
    <source>
        <dbReference type="SAM" id="MobiDB-lite"/>
    </source>
</evidence>
<dbReference type="Proteomes" id="UP000301751">
    <property type="component" value="Unassembled WGS sequence"/>
</dbReference>
<reference evidence="3" key="1">
    <citation type="submission" date="2019-03" db="EMBL/GenBank/DDBJ databases">
        <title>Aquabacterium pictum sp.nov., the first bacteriochlorophyll a-containing freshwater bacterium in the genus Aquabacterium of the class Betaproteobacteria.</title>
        <authorList>
            <person name="Hirose S."/>
            <person name="Tank M."/>
            <person name="Hara E."/>
            <person name="Tamaki H."/>
            <person name="Takaichi S."/>
            <person name="Haruta S."/>
            <person name="Hanada S."/>
        </authorList>
    </citation>
    <scope>NUCLEOTIDE SEQUENCE [LARGE SCALE GENOMIC DNA]</scope>
    <source>
        <strain evidence="3">W35</strain>
    </source>
</reference>
<comment type="caution">
    <text evidence="2">The sequence shown here is derived from an EMBL/GenBank/DDBJ whole genome shotgun (WGS) entry which is preliminary data.</text>
</comment>
<organism evidence="2 3">
    <name type="scientific">Pseudaquabacterium pictum</name>
    <dbReference type="NCBI Taxonomy" id="2315236"/>
    <lineage>
        <taxon>Bacteria</taxon>
        <taxon>Pseudomonadati</taxon>
        <taxon>Pseudomonadota</taxon>
        <taxon>Betaproteobacteria</taxon>
        <taxon>Burkholderiales</taxon>
        <taxon>Sphaerotilaceae</taxon>
        <taxon>Pseudaquabacterium</taxon>
    </lineage>
</organism>
<evidence type="ECO:0000313" key="3">
    <source>
        <dbReference type="Proteomes" id="UP000301751"/>
    </source>
</evidence>